<evidence type="ECO:0000256" key="1">
    <source>
        <dbReference type="SAM" id="MobiDB-lite"/>
    </source>
</evidence>
<evidence type="ECO:0000313" key="3">
    <source>
        <dbReference type="Proteomes" id="UP000015102"/>
    </source>
</evidence>
<keyword evidence="3" id="KW-1185">Reference proteome</keyword>
<proteinExistence type="predicted"/>
<dbReference type="EnsemblMetazoa" id="MESCA001953-RA">
    <property type="protein sequence ID" value="MESCA001953-PA"/>
    <property type="gene ID" value="MESCA001953"/>
</dbReference>
<accession>T1GF24</accession>
<protein>
    <submittedName>
        <fullName evidence="2">Uncharacterized protein</fullName>
    </submittedName>
</protein>
<dbReference type="HOGENOM" id="CLU_1483639_0_0_1"/>
<name>T1GF24_MEGSC</name>
<feature type="compositionally biased region" description="Polar residues" evidence="1">
    <location>
        <begin position="65"/>
        <end position="79"/>
    </location>
</feature>
<dbReference type="EMBL" id="CAQQ02063048">
    <property type="status" value="NOT_ANNOTATED_CDS"/>
    <property type="molecule type" value="Genomic_DNA"/>
</dbReference>
<dbReference type="Proteomes" id="UP000015102">
    <property type="component" value="Unassembled WGS sequence"/>
</dbReference>
<reference evidence="2" key="2">
    <citation type="submission" date="2015-06" db="UniProtKB">
        <authorList>
            <consortium name="EnsemblMetazoa"/>
        </authorList>
    </citation>
    <scope>IDENTIFICATION</scope>
</reference>
<feature type="region of interest" description="Disordered" evidence="1">
    <location>
        <begin position="59"/>
        <end position="85"/>
    </location>
</feature>
<sequence>MASQNQFEASQTRPKQFYFNQSVNRESYSSIYLSSKRAWYNNNTCDIIENGKYEHEFGKPEYGSRSENLPRSSVRNGNTGDRRDTTISRNQIKFNRVSSDAICSLFAKRAENCPDSEGFQQLVVQPLYRKFSRGNPRSFSQFRHRARAVEDYKRELSAGRKQFGGVKHVCGRNRRHGRVSFS</sequence>
<evidence type="ECO:0000313" key="2">
    <source>
        <dbReference type="EnsemblMetazoa" id="MESCA001953-PA"/>
    </source>
</evidence>
<reference evidence="3" key="1">
    <citation type="submission" date="2013-02" db="EMBL/GenBank/DDBJ databases">
        <authorList>
            <person name="Hughes D."/>
        </authorList>
    </citation>
    <scope>NUCLEOTIDE SEQUENCE</scope>
    <source>
        <strain>Durham</strain>
        <strain evidence="3">NC isolate 2 -- Noor lab</strain>
    </source>
</reference>
<dbReference type="AlphaFoldDB" id="T1GF24"/>
<organism evidence="2 3">
    <name type="scientific">Megaselia scalaris</name>
    <name type="common">Humpbacked fly</name>
    <name type="synonym">Phora scalaris</name>
    <dbReference type="NCBI Taxonomy" id="36166"/>
    <lineage>
        <taxon>Eukaryota</taxon>
        <taxon>Metazoa</taxon>
        <taxon>Ecdysozoa</taxon>
        <taxon>Arthropoda</taxon>
        <taxon>Hexapoda</taxon>
        <taxon>Insecta</taxon>
        <taxon>Pterygota</taxon>
        <taxon>Neoptera</taxon>
        <taxon>Endopterygota</taxon>
        <taxon>Diptera</taxon>
        <taxon>Brachycera</taxon>
        <taxon>Muscomorpha</taxon>
        <taxon>Platypezoidea</taxon>
        <taxon>Phoridae</taxon>
        <taxon>Megaseliini</taxon>
        <taxon>Megaselia</taxon>
    </lineage>
</organism>